<evidence type="ECO:0000313" key="1">
    <source>
        <dbReference type="EMBL" id="MFC5064605.1"/>
    </source>
</evidence>
<protein>
    <submittedName>
        <fullName evidence="1">Ester cyclase</fullName>
    </submittedName>
</protein>
<dbReference type="Gene3D" id="3.10.450.50">
    <property type="match status" value="1"/>
</dbReference>
<accession>A0ABV9YNV4</accession>
<dbReference type="PANTHER" id="PTHR38436:SF1">
    <property type="entry name" value="ESTER CYCLASE"/>
    <property type="match status" value="1"/>
</dbReference>
<reference evidence="2" key="1">
    <citation type="journal article" date="2019" name="Int. J. Syst. Evol. Microbiol.">
        <title>The Global Catalogue of Microorganisms (GCM) 10K type strain sequencing project: providing services to taxonomists for standard genome sequencing and annotation.</title>
        <authorList>
            <consortium name="The Broad Institute Genomics Platform"/>
            <consortium name="The Broad Institute Genome Sequencing Center for Infectious Disease"/>
            <person name="Wu L."/>
            <person name="Ma J."/>
        </authorList>
    </citation>
    <scope>NUCLEOTIDE SEQUENCE [LARGE SCALE GENOMIC DNA]</scope>
    <source>
        <strain evidence="2">CGMCC 4.7093</strain>
    </source>
</reference>
<evidence type="ECO:0000313" key="2">
    <source>
        <dbReference type="Proteomes" id="UP001595947"/>
    </source>
</evidence>
<comment type="caution">
    <text evidence="1">The sequence shown here is derived from an EMBL/GenBank/DDBJ whole genome shotgun (WGS) entry which is preliminary data.</text>
</comment>
<organism evidence="1 2">
    <name type="scientific">Actinomycetospora atypica</name>
    <dbReference type="NCBI Taxonomy" id="1290095"/>
    <lineage>
        <taxon>Bacteria</taxon>
        <taxon>Bacillati</taxon>
        <taxon>Actinomycetota</taxon>
        <taxon>Actinomycetes</taxon>
        <taxon>Pseudonocardiales</taxon>
        <taxon>Pseudonocardiaceae</taxon>
        <taxon>Actinomycetospora</taxon>
    </lineage>
</organism>
<keyword evidence="2" id="KW-1185">Reference proteome</keyword>
<dbReference type="Proteomes" id="UP001595947">
    <property type="component" value="Unassembled WGS sequence"/>
</dbReference>
<dbReference type="RefSeq" id="WP_378037947.1">
    <property type="nucleotide sequence ID" value="NZ_JBHSIV010000024.1"/>
</dbReference>
<dbReference type="PANTHER" id="PTHR38436">
    <property type="entry name" value="POLYKETIDE CYCLASE SNOAL-LIKE DOMAIN"/>
    <property type="match status" value="1"/>
</dbReference>
<dbReference type="Pfam" id="PF07366">
    <property type="entry name" value="SnoaL"/>
    <property type="match status" value="1"/>
</dbReference>
<dbReference type="SUPFAM" id="SSF54427">
    <property type="entry name" value="NTF2-like"/>
    <property type="match status" value="1"/>
</dbReference>
<dbReference type="EMBL" id="JBHSIV010000024">
    <property type="protein sequence ID" value="MFC5064605.1"/>
    <property type="molecule type" value="Genomic_DNA"/>
</dbReference>
<dbReference type="InterPro" id="IPR032710">
    <property type="entry name" value="NTF2-like_dom_sf"/>
</dbReference>
<dbReference type="InterPro" id="IPR009959">
    <property type="entry name" value="Cyclase_SnoaL-like"/>
</dbReference>
<sequence length="147" mass="16056">MTSTTTGPAVEQDLRVLARRFIDDVINAQDLDGALVEMVAEDFVELNPLPGQGPGRAGLADVLRMMFDGFPDLHWTLHDTLVEGDRVLSFSTWTGTHRGEFLGIPATGRTATVEAWTIDRYRDGIFVESRIIMDVAGLLGQLGVLGN</sequence>
<name>A0ABV9YNV4_9PSEU</name>
<proteinExistence type="predicted"/>
<gene>
    <name evidence="1" type="ORF">ACFPBZ_20450</name>
</gene>